<dbReference type="Gramene" id="OMERI04G14340.1">
    <property type="protein sequence ID" value="OMERI04G14340.1"/>
    <property type="gene ID" value="OMERI04G14340"/>
</dbReference>
<dbReference type="HOGENOM" id="CLU_2853571_0_0_1"/>
<dbReference type="AlphaFoldDB" id="A0A0E0DFK1"/>
<keyword evidence="2" id="KW-1185">Reference proteome</keyword>
<organism evidence="1">
    <name type="scientific">Oryza meridionalis</name>
    <dbReference type="NCBI Taxonomy" id="40149"/>
    <lineage>
        <taxon>Eukaryota</taxon>
        <taxon>Viridiplantae</taxon>
        <taxon>Streptophyta</taxon>
        <taxon>Embryophyta</taxon>
        <taxon>Tracheophyta</taxon>
        <taxon>Spermatophyta</taxon>
        <taxon>Magnoliopsida</taxon>
        <taxon>Liliopsida</taxon>
        <taxon>Poales</taxon>
        <taxon>Poaceae</taxon>
        <taxon>BOP clade</taxon>
        <taxon>Oryzoideae</taxon>
        <taxon>Oryzeae</taxon>
        <taxon>Oryzinae</taxon>
        <taxon>Oryza</taxon>
    </lineage>
</organism>
<reference evidence="1" key="1">
    <citation type="submission" date="2015-04" db="UniProtKB">
        <authorList>
            <consortium name="EnsemblPlants"/>
        </authorList>
    </citation>
    <scope>IDENTIFICATION</scope>
</reference>
<evidence type="ECO:0000313" key="1">
    <source>
        <dbReference type="EnsemblPlants" id="OMERI04G14340.1"/>
    </source>
</evidence>
<sequence length="65" mass="7448">MRCRPSRSTLWQVAVRVPRPAILSLAACARILRRFPHLPRLRRLSLPCSVRGERRGRREESGGGE</sequence>
<accession>A0A0E0DFK1</accession>
<reference evidence="1" key="2">
    <citation type="submission" date="2018-05" db="EMBL/GenBank/DDBJ databases">
        <title>OmerRS3 (Oryza meridionalis Reference Sequence Version 3).</title>
        <authorList>
            <person name="Zhang J."/>
            <person name="Kudrna D."/>
            <person name="Lee S."/>
            <person name="Talag J."/>
            <person name="Welchert J."/>
            <person name="Wing R.A."/>
        </authorList>
    </citation>
    <scope>NUCLEOTIDE SEQUENCE [LARGE SCALE GENOMIC DNA]</scope>
    <source>
        <strain evidence="1">cv. OR44</strain>
    </source>
</reference>
<proteinExistence type="predicted"/>
<evidence type="ECO:0000313" key="2">
    <source>
        <dbReference type="Proteomes" id="UP000008021"/>
    </source>
</evidence>
<protein>
    <submittedName>
        <fullName evidence="1">Uncharacterized protein</fullName>
    </submittedName>
</protein>
<dbReference type="Proteomes" id="UP000008021">
    <property type="component" value="Chromosome 4"/>
</dbReference>
<name>A0A0E0DFK1_9ORYZ</name>
<dbReference type="EnsemblPlants" id="OMERI04G14340.1">
    <property type="protein sequence ID" value="OMERI04G14340.1"/>
    <property type="gene ID" value="OMERI04G14340"/>
</dbReference>